<feature type="compositionally biased region" description="Polar residues" evidence="1">
    <location>
        <begin position="32"/>
        <end position="48"/>
    </location>
</feature>
<protein>
    <submittedName>
        <fullName evidence="2">Uncharacterized protein</fullName>
    </submittedName>
</protein>
<dbReference type="AlphaFoldDB" id="A0A8H7P4Z6"/>
<gene>
    <name evidence="2" type="ORF">IEO21_03985</name>
</gene>
<reference evidence="2" key="1">
    <citation type="submission" date="2020-11" db="EMBL/GenBank/DDBJ databases">
        <authorList>
            <person name="Koelle M."/>
            <person name="Horta M.A.C."/>
            <person name="Nowrousian M."/>
            <person name="Ohm R.A."/>
            <person name="Benz P."/>
            <person name="Pilgard A."/>
        </authorList>
    </citation>
    <scope>NUCLEOTIDE SEQUENCE</scope>
    <source>
        <strain evidence="2">FPRL280</strain>
    </source>
</reference>
<dbReference type="EMBL" id="JADOXO010000055">
    <property type="protein sequence ID" value="KAF9816584.1"/>
    <property type="molecule type" value="Genomic_DNA"/>
</dbReference>
<reference evidence="2" key="2">
    <citation type="journal article" name="Front. Microbiol.">
        <title>Degradative Capacity of Two Strains of Rhodonia placenta: From Phenotype to Genotype.</title>
        <authorList>
            <person name="Kolle M."/>
            <person name="Horta M.A.C."/>
            <person name="Nowrousian M."/>
            <person name="Ohm R.A."/>
            <person name="Benz J.P."/>
            <person name="Pilgard A."/>
        </authorList>
    </citation>
    <scope>NUCLEOTIDE SEQUENCE</scope>
    <source>
        <strain evidence="2">FPRL280</strain>
    </source>
</reference>
<feature type="region of interest" description="Disordered" evidence="1">
    <location>
        <begin position="24"/>
        <end position="88"/>
    </location>
</feature>
<comment type="caution">
    <text evidence="2">The sequence shown here is derived from an EMBL/GenBank/DDBJ whole genome shotgun (WGS) entry which is preliminary data.</text>
</comment>
<evidence type="ECO:0000313" key="2">
    <source>
        <dbReference type="EMBL" id="KAF9816584.1"/>
    </source>
</evidence>
<sequence length="219" mass="24016">MLSSRKMYFLYWLLFSPEPAGYTGKHREARRSNLNSSTAEPNNSSGLDSIQRFGRTERDASRRVAGVQSSRRAARQFPDSEVRQQSSAVHVTLVPQNEEILGARFHIAPCSEIREVRALRRGEFRNLATGLVKSPPPEDALNRVREEAGIGPRVGPPLLAISKGFSQDLRPLEGGYHRVQPQELEDVVCGPAALLAHLEGASIVRGVGGDGSAVLVRIQ</sequence>
<evidence type="ECO:0000256" key="1">
    <source>
        <dbReference type="SAM" id="MobiDB-lite"/>
    </source>
</evidence>
<name>A0A8H7P4Z6_9APHY</name>
<dbReference type="Proteomes" id="UP000639403">
    <property type="component" value="Unassembled WGS sequence"/>
</dbReference>
<accession>A0A8H7P4Z6</accession>
<organism evidence="2 3">
    <name type="scientific">Rhodonia placenta</name>
    <dbReference type="NCBI Taxonomy" id="104341"/>
    <lineage>
        <taxon>Eukaryota</taxon>
        <taxon>Fungi</taxon>
        <taxon>Dikarya</taxon>
        <taxon>Basidiomycota</taxon>
        <taxon>Agaricomycotina</taxon>
        <taxon>Agaricomycetes</taxon>
        <taxon>Polyporales</taxon>
        <taxon>Adustoporiaceae</taxon>
        <taxon>Rhodonia</taxon>
    </lineage>
</organism>
<proteinExistence type="predicted"/>
<evidence type="ECO:0000313" key="3">
    <source>
        <dbReference type="Proteomes" id="UP000639403"/>
    </source>
</evidence>